<accession>Q2HTT3</accession>
<reference evidence="7" key="1">
    <citation type="submission" date="2004-08" db="EMBL/GenBank/DDBJ databases">
        <authorList>
            <person name="Town C.D."/>
        </authorList>
    </citation>
    <scope>NUCLEOTIDE SEQUENCE</scope>
</reference>
<dbReference type="PROSITE" id="PS50888">
    <property type="entry name" value="BHLH"/>
    <property type="match status" value="1"/>
</dbReference>
<keyword evidence="4" id="KW-0539">Nucleus</keyword>
<dbReference type="GO" id="GO:0003677">
    <property type="term" value="F:DNA binding"/>
    <property type="evidence" value="ECO:0007669"/>
    <property type="project" value="UniProtKB-KW"/>
</dbReference>
<dbReference type="AlphaFoldDB" id="Q2HTT3"/>
<feature type="domain" description="BHLH" evidence="6">
    <location>
        <begin position="36"/>
        <end position="106"/>
    </location>
</feature>
<evidence type="ECO:0000256" key="1">
    <source>
        <dbReference type="ARBA" id="ARBA00004123"/>
    </source>
</evidence>
<reference evidence="7" key="2">
    <citation type="submission" date="2007-03" db="EMBL/GenBank/DDBJ databases">
        <authorList>
            <consortium name="The International Medicago Genome Annotation Group"/>
        </authorList>
    </citation>
    <scope>NUCLEOTIDE SEQUENCE</scope>
</reference>
<evidence type="ECO:0000313" key="7">
    <source>
        <dbReference type="EMBL" id="ABD32361.2"/>
    </source>
</evidence>
<dbReference type="SUPFAM" id="SSF47459">
    <property type="entry name" value="HLH, helix-loop-helix DNA-binding domain"/>
    <property type="match status" value="1"/>
</dbReference>
<comment type="subcellular location">
    <subcellularLocation>
        <location evidence="1">Nucleus</location>
    </subcellularLocation>
</comment>
<evidence type="ECO:0000256" key="4">
    <source>
        <dbReference type="ARBA" id="ARBA00023242"/>
    </source>
</evidence>
<dbReference type="PANTHER" id="PTHR13935:SF90">
    <property type="entry name" value="TRANSCRIPTION FACTOR BHLH162"/>
    <property type="match status" value="1"/>
</dbReference>
<dbReference type="Gene3D" id="4.10.280.10">
    <property type="entry name" value="Helix-loop-helix DNA-binding domain"/>
    <property type="match status" value="1"/>
</dbReference>
<dbReference type="GO" id="GO:0005634">
    <property type="term" value="C:nucleus"/>
    <property type="evidence" value="ECO:0007669"/>
    <property type="project" value="UniProtKB-SubCell"/>
</dbReference>
<feature type="coiled-coil region" evidence="5">
    <location>
        <begin position="96"/>
        <end position="123"/>
    </location>
</feature>
<keyword evidence="5" id="KW-0175">Coiled coil</keyword>
<keyword evidence="3" id="KW-0804">Transcription</keyword>
<dbReference type="InterPro" id="IPR011598">
    <property type="entry name" value="bHLH_dom"/>
</dbReference>
<sequence length="221" mass="25567">MVCYTDEIQTWPNIVPYHSNNDNTLFGTVMENNPSSSRVDRKFVERNRRNQMKALCQKLNSLLPHQTSKASLLSLIFFLLLYSLRCLEAISVPDQLKEATNYIKKLQINLEKMKEKKNFLLGIQRPNVNLNRNQKMGLKSPKIKIQQIGLVLEVVLITGLESQFLFSETFRVLHEEGVDIVNASYKVNEDSVFHSIHCQVGEFGNEAARISERLKKFMQDY</sequence>
<dbReference type="GO" id="GO:0003700">
    <property type="term" value="F:DNA-binding transcription factor activity"/>
    <property type="evidence" value="ECO:0007669"/>
    <property type="project" value="InterPro"/>
</dbReference>
<dbReference type="GO" id="GO:0006357">
    <property type="term" value="P:regulation of transcription by RNA polymerase II"/>
    <property type="evidence" value="ECO:0007669"/>
    <property type="project" value="InterPro"/>
</dbReference>
<dbReference type="InterPro" id="IPR015660">
    <property type="entry name" value="MASH1/Ascl1a-like"/>
</dbReference>
<evidence type="ECO:0000256" key="3">
    <source>
        <dbReference type="ARBA" id="ARBA00023163"/>
    </source>
</evidence>
<protein>
    <submittedName>
        <fullName evidence="7">Helix-loop-helix DNA-binding</fullName>
    </submittedName>
</protein>
<keyword evidence="2" id="KW-0805">Transcription regulation</keyword>
<dbReference type="InterPro" id="IPR036638">
    <property type="entry name" value="HLH_DNA-bd_sf"/>
</dbReference>
<keyword evidence="7" id="KW-0238">DNA-binding</keyword>
<proteinExistence type="predicted"/>
<dbReference type="GO" id="GO:0046983">
    <property type="term" value="F:protein dimerization activity"/>
    <property type="evidence" value="ECO:0007669"/>
    <property type="project" value="InterPro"/>
</dbReference>
<organism evidence="7">
    <name type="scientific">Medicago truncatula</name>
    <name type="common">Barrel medic</name>
    <name type="synonym">Medicago tribuloides</name>
    <dbReference type="NCBI Taxonomy" id="3880"/>
    <lineage>
        <taxon>Eukaryota</taxon>
        <taxon>Viridiplantae</taxon>
        <taxon>Streptophyta</taxon>
        <taxon>Embryophyta</taxon>
        <taxon>Tracheophyta</taxon>
        <taxon>Spermatophyta</taxon>
        <taxon>Magnoliopsida</taxon>
        <taxon>eudicotyledons</taxon>
        <taxon>Gunneridae</taxon>
        <taxon>Pentapetalae</taxon>
        <taxon>rosids</taxon>
        <taxon>fabids</taxon>
        <taxon>Fabales</taxon>
        <taxon>Fabaceae</taxon>
        <taxon>Papilionoideae</taxon>
        <taxon>50 kb inversion clade</taxon>
        <taxon>NPAAA clade</taxon>
        <taxon>Hologalegina</taxon>
        <taxon>IRL clade</taxon>
        <taxon>Trifolieae</taxon>
        <taxon>Medicago</taxon>
    </lineage>
</organism>
<gene>
    <name evidence="7" type="ORF">MtrDRAFT_AC149801g18v2</name>
</gene>
<evidence type="ECO:0000256" key="5">
    <source>
        <dbReference type="SAM" id="Coils"/>
    </source>
</evidence>
<dbReference type="Pfam" id="PF00010">
    <property type="entry name" value="HLH"/>
    <property type="match status" value="1"/>
</dbReference>
<evidence type="ECO:0000259" key="6">
    <source>
        <dbReference type="PROSITE" id="PS50888"/>
    </source>
</evidence>
<dbReference type="EMBL" id="AC149801">
    <property type="protein sequence ID" value="ABD32361.2"/>
    <property type="molecule type" value="Genomic_DNA"/>
</dbReference>
<dbReference type="PANTHER" id="PTHR13935">
    <property type="entry name" value="ACHAETE-SCUTE TRANSCRIPTION FACTOR-RELATED"/>
    <property type="match status" value="1"/>
</dbReference>
<name>Q2HTT3_MEDTR</name>
<evidence type="ECO:0000256" key="2">
    <source>
        <dbReference type="ARBA" id="ARBA00023015"/>
    </source>
</evidence>